<keyword evidence="3" id="KW-1185">Reference proteome</keyword>
<proteinExistence type="predicted"/>
<dbReference type="Proteomes" id="UP001630127">
    <property type="component" value="Unassembled WGS sequence"/>
</dbReference>
<evidence type="ECO:0000313" key="3">
    <source>
        <dbReference type="Proteomes" id="UP001630127"/>
    </source>
</evidence>
<dbReference type="EMBL" id="JBJUIK010000015">
    <property type="protein sequence ID" value="KAL3502672.1"/>
    <property type="molecule type" value="Genomic_DNA"/>
</dbReference>
<feature type="compositionally biased region" description="Basic and acidic residues" evidence="1">
    <location>
        <begin position="417"/>
        <end position="429"/>
    </location>
</feature>
<comment type="caution">
    <text evidence="2">The sequence shown here is derived from an EMBL/GenBank/DDBJ whole genome shotgun (WGS) entry which is preliminary data.</text>
</comment>
<dbReference type="AlphaFoldDB" id="A0ABD2Y8B9"/>
<evidence type="ECO:0000313" key="2">
    <source>
        <dbReference type="EMBL" id="KAL3502672.1"/>
    </source>
</evidence>
<protein>
    <submittedName>
        <fullName evidence="2">Uncharacterized protein</fullName>
    </submittedName>
</protein>
<organism evidence="2 3">
    <name type="scientific">Cinchona calisaya</name>
    <dbReference type="NCBI Taxonomy" id="153742"/>
    <lineage>
        <taxon>Eukaryota</taxon>
        <taxon>Viridiplantae</taxon>
        <taxon>Streptophyta</taxon>
        <taxon>Embryophyta</taxon>
        <taxon>Tracheophyta</taxon>
        <taxon>Spermatophyta</taxon>
        <taxon>Magnoliopsida</taxon>
        <taxon>eudicotyledons</taxon>
        <taxon>Gunneridae</taxon>
        <taxon>Pentapetalae</taxon>
        <taxon>asterids</taxon>
        <taxon>lamiids</taxon>
        <taxon>Gentianales</taxon>
        <taxon>Rubiaceae</taxon>
        <taxon>Cinchonoideae</taxon>
        <taxon>Cinchoneae</taxon>
        <taxon>Cinchona</taxon>
    </lineage>
</organism>
<evidence type="ECO:0000256" key="1">
    <source>
        <dbReference type="SAM" id="MobiDB-lite"/>
    </source>
</evidence>
<sequence>MEERRSENLFLSSLFASRREKKMLLFFWPFNRKNNELLCRRRKYYAEKKKDKETALKSSSLKKNQHNRSKDLDKKYVCNTGVQDIETGACFTENDATQNELPQSNNYVTLFSDKNLVEFLDYMSRELASSSANQQNQKQTSTYVPLFSDQSFPAGGQLAEEGCSFVSFSTPELSGNDTVHHALINTSIVTEGLRDIPNLENQTIILNSNPISNQHLYNLPSSSQVAAIFTEFEDQTLDKSAHIQEKLHATPSSKSKTKYQNFIFVDSKVYKKYLISIAEVRLITETFRYDGIDIQWEISTKTMVEELPDEESDMVQTGICLYQVPRFLAICRFNHSNNWMQPTVLSLWNELVENEGHILSQQVNKFPAVICLRLKVISYDESKCSSSKVRVCLASKFDTAESAENAEDASNPANVENSREHHSNDDESRKAKKAKLN</sequence>
<feature type="compositionally biased region" description="Low complexity" evidence="1">
    <location>
        <begin position="400"/>
        <end position="414"/>
    </location>
</feature>
<name>A0ABD2Y8B9_9GENT</name>
<reference evidence="2 3" key="1">
    <citation type="submission" date="2024-11" db="EMBL/GenBank/DDBJ databases">
        <title>A near-complete genome assembly of Cinchona calisaya.</title>
        <authorList>
            <person name="Lian D.C."/>
            <person name="Zhao X.W."/>
            <person name="Wei L."/>
        </authorList>
    </citation>
    <scope>NUCLEOTIDE SEQUENCE [LARGE SCALE GENOMIC DNA]</scope>
    <source>
        <tissue evidence="2">Nenye</tissue>
    </source>
</reference>
<feature type="region of interest" description="Disordered" evidence="1">
    <location>
        <begin position="400"/>
        <end position="437"/>
    </location>
</feature>
<accession>A0ABD2Y8B9</accession>
<gene>
    <name evidence="2" type="ORF">ACH5RR_037121</name>
</gene>